<dbReference type="InterPro" id="IPR043561">
    <property type="entry name" value="LHW-like"/>
</dbReference>
<evidence type="ECO:0000259" key="4">
    <source>
        <dbReference type="Pfam" id="PF14215"/>
    </source>
</evidence>
<feature type="compositionally biased region" description="Polar residues" evidence="3">
    <location>
        <begin position="415"/>
        <end position="444"/>
    </location>
</feature>
<dbReference type="Pfam" id="PF14215">
    <property type="entry name" value="bHLH-MYC_N"/>
    <property type="match status" value="1"/>
</dbReference>
<feature type="region of interest" description="Disordered" evidence="3">
    <location>
        <begin position="415"/>
        <end position="451"/>
    </location>
</feature>
<evidence type="ECO:0000256" key="1">
    <source>
        <dbReference type="ARBA" id="ARBA00023015"/>
    </source>
</evidence>
<evidence type="ECO:0000256" key="2">
    <source>
        <dbReference type="ARBA" id="ARBA00023163"/>
    </source>
</evidence>
<feature type="domain" description="Transcription factor MYC/MYB N-terminal" evidence="4">
    <location>
        <begin position="6"/>
        <end position="154"/>
    </location>
</feature>
<sequence>MAVGDALRRLCEEVGWSYAVFWKAIGAADPVHLVWEDGCCGHASCSAGSEASEVGCEPGNSVCRLVRKVMASQVHVVGQGTIGRAAFTGNHQWIVHDAANDHNLRSEVAAEMNHQFIAGIQTVAIIPVLPRGVLQLGSTSVVMENTNFVLQYKKLCSQLNNRSSTASSSAKNDLNQKVQSRPLNGPPSIYAAAACSNNFNGSPVTYEQCYGPDAATLSNSTLANAGRNTSMLMVAQRNGQAVKEHILYAPDMRFRQQTPYCDRRAERNTQSSVVSSCFISSVSTSMEKHQVSVTNTGQLEQGNMEESSEFRNVILKSLACRNPLTLGNTNMSPLHGRGQVSDFLNGCGNFDFLPEGTRVVKGNLYANTENQMLGQRGNSTSGMTGHKQAMSYKMPQSTQFIMKMESPKRETFQASAALSSGSDIQVSGGLKTTISQENKMTSSDLIGPKKG</sequence>
<evidence type="ECO:0000313" key="5">
    <source>
        <dbReference type="EMBL" id="JAD88654.1"/>
    </source>
</evidence>
<dbReference type="EMBL" id="GBRH01209241">
    <property type="protein sequence ID" value="JAD88654.1"/>
    <property type="molecule type" value="Transcribed_RNA"/>
</dbReference>
<keyword evidence="2" id="KW-0804">Transcription</keyword>
<reference evidence="5" key="1">
    <citation type="submission" date="2014-09" db="EMBL/GenBank/DDBJ databases">
        <authorList>
            <person name="Magalhaes I.L.F."/>
            <person name="Oliveira U."/>
            <person name="Santos F.R."/>
            <person name="Vidigal T.H.D.A."/>
            <person name="Brescovit A.D."/>
            <person name="Santos A.J."/>
        </authorList>
    </citation>
    <scope>NUCLEOTIDE SEQUENCE</scope>
    <source>
        <tissue evidence="5">Shoot tissue taken approximately 20 cm above the soil surface</tissue>
    </source>
</reference>
<dbReference type="PANTHER" id="PTHR46196">
    <property type="entry name" value="TRANSCRIPTION FACTOR BHLH155-LIKE ISOFORM X1-RELATED"/>
    <property type="match status" value="1"/>
</dbReference>
<dbReference type="PANTHER" id="PTHR46196:SF4">
    <property type="entry name" value="TRANSCRIPTION FACTOR LHW"/>
    <property type="match status" value="1"/>
</dbReference>
<keyword evidence="1" id="KW-0805">Transcription regulation</keyword>
<dbReference type="InterPro" id="IPR025610">
    <property type="entry name" value="MYC/MYB_N"/>
</dbReference>
<proteinExistence type="predicted"/>
<reference evidence="5" key="2">
    <citation type="journal article" date="2015" name="Data Brief">
        <title>Shoot transcriptome of the giant reed, Arundo donax.</title>
        <authorList>
            <person name="Barrero R.A."/>
            <person name="Guerrero F.D."/>
            <person name="Moolhuijzen P."/>
            <person name="Goolsby J.A."/>
            <person name="Tidwell J."/>
            <person name="Bellgard S.E."/>
            <person name="Bellgard M.I."/>
        </authorList>
    </citation>
    <scope>NUCLEOTIDE SEQUENCE</scope>
    <source>
        <tissue evidence="5">Shoot tissue taken approximately 20 cm above the soil surface</tissue>
    </source>
</reference>
<protein>
    <recommendedName>
        <fullName evidence="4">Transcription factor MYC/MYB N-terminal domain-containing protein</fullName>
    </recommendedName>
</protein>
<name>A0A0A9DJD0_ARUDO</name>
<feature type="region of interest" description="Disordered" evidence="3">
    <location>
        <begin position="163"/>
        <end position="182"/>
    </location>
</feature>
<dbReference type="GO" id="GO:0003700">
    <property type="term" value="F:DNA-binding transcription factor activity"/>
    <property type="evidence" value="ECO:0007669"/>
    <property type="project" value="InterPro"/>
</dbReference>
<accession>A0A0A9DJD0</accession>
<organism evidence="5">
    <name type="scientific">Arundo donax</name>
    <name type="common">Giant reed</name>
    <name type="synonym">Donax arundinaceus</name>
    <dbReference type="NCBI Taxonomy" id="35708"/>
    <lineage>
        <taxon>Eukaryota</taxon>
        <taxon>Viridiplantae</taxon>
        <taxon>Streptophyta</taxon>
        <taxon>Embryophyta</taxon>
        <taxon>Tracheophyta</taxon>
        <taxon>Spermatophyta</taxon>
        <taxon>Magnoliopsida</taxon>
        <taxon>Liliopsida</taxon>
        <taxon>Poales</taxon>
        <taxon>Poaceae</taxon>
        <taxon>PACMAD clade</taxon>
        <taxon>Arundinoideae</taxon>
        <taxon>Arundineae</taxon>
        <taxon>Arundo</taxon>
    </lineage>
</organism>
<dbReference type="AlphaFoldDB" id="A0A0A9DJD0"/>
<evidence type="ECO:0000256" key="3">
    <source>
        <dbReference type="SAM" id="MobiDB-lite"/>
    </source>
</evidence>